<dbReference type="AlphaFoldDB" id="A0ABD2CZS6"/>
<comment type="caution">
    <text evidence="1">The sequence shown here is derived from an EMBL/GenBank/DDBJ whole genome shotgun (WGS) entry which is preliminary data.</text>
</comment>
<protein>
    <submittedName>
        <fullName evidence="1">Uncharacterized protein</fullName>
    </submittedName>
</protein>
<evidence type="ECO:0000313" key="1">
    <source>
        <dbReference type="EMBL" id="KAL2750642.1"/>
    </source>
</evidence>
<accession>A0ABD2CZS6</accession>
<keyword evidence="2" id="KW-1185">Reference proteome</keyword>
<reference evidence="1 2" key="1">
    <citation type="journal article" date="2024" name="Ann. Entomol. Soc. Am.">
        <title>Genomic analyses of the southern and eastern yellowjacket wasps (Hymenoptera: Vespidae) reveal evolutionary signatures of social life.</title>
        <authorList>
            <person name="Catto M.A."/>
            <person name="Caine P.B."/>
            <person name="Orr S.E."/>
            <person name="Hunt B.G."/>
            <person name="Goodisman M.A.D."/>
        </authorList>
    </citation>
    <scope>NUCLEOTIDE SEQUENCE [LARGE SCALE GENOMIC DNA]</scope>
    <source>
        <strain evidence="1">232</strain>
        <tissue evidence="1">Head and thorax</tissue>
    </source>
</reference>
<evidence type="ECO:0000313" key="2">
    <source>
        <dbReference type="Proteomes" id="UP001607303"/>
    </source>
</evidence>
<proteinExistence type="predicted"/>
<name>A0ABD2CZS6_VESMC</name>
<gene>
    <name evidence="1" type="ORF">V1477_001212</name>
</gene>
<dbReference type="Proteomes" id="UP001607303">
    <property type="component" value="Unassembled WGS sequence"/>
</dbReference>
<sequence length="166" mass="19084">MEQKSNGTARSYKIYRGVLDAPIEFSMYISSYKPKPFSNYIYRISYLRTSVDVYVVKSTYKSKTRFIILSVFDERAEKKGNVVTLLLFFTTRHLPSYSNLLAKDFSRLSYLVTGLFAYIPIVCDSSLSYVCNVYPSIFQVVVLYRAKLFDLVEISSGLICDCRDGI</sequence>
<dbReference type="EMBL" id="JAYRBN010000009">
    <property type="protein sequence ID" value="KAL2750642.1"/>
    <property type="molecule type" value="Genomic_DNA"/>
</dbReference>
<organism evidence="1 2">
    <name type="scientific">Vespula maculifrons</name>
    <name type="common">Eastern yellow jacket</name>
    <name type="synonym">Wasp</name>
    <dbReference type="NCBI Taxonomy" id="7453"/>
    <lineage>
        <taxon>Eukaryota</taxon>
        <taxon>Metazoa</taxon>
        <taxon>Ecdysozoa</taxon>
        <taxon>Arthropoda</taxon>
        <taxon>Hexapoda</taxon>
        <taxon>Insecta</taxon>
        <taxon>Pterygota</taxon>
        <taxon>Neoptera</taxon>
        <taxon>Endopterygota</taxon>
        <taxon>Hymenoptera</taxon>
        <taxon>Apocrita</taxon>
        <taxon>Aculeata</taxon>
        <taxon>Vespoidea</taxon>
        <taxon>Vespidae</taxon>
        <taxon>Vespinae</taxon>
        <taxon>Vespula</taxon>
    </lineage>
</organism>